<accession>A0A4U5MNG8</accession>
<evidence type="ECO:0000313" key="2">
    <source>
        <dbReference type="Proteomes" id="UP000298663"/>
    </source>
</evidence>
<name>A0A4U5MNG8_STECR</name>
<dbReference type="Proteomes" id="UP000298663">
    <property type="component" value="Unassembled WGS sequence"/>
</dbReference>
<reference evidence="1 2" key="2">
    <citation type="journal article" date="2019" name="G3 (Bethesda)">
        <title>Hybrid Assembly of the Genome of the Entomopathogenic Nematode Steinernema carpocapsae Identifies the X-Chromosome.</title>
        <authorList>
            <person name="Serra L."/>
            <person name="Macchietto M."/>
            <person name="Macias-Munoz A."/>
            <person name="McGill C.J."/>
            <person name="Rodriguez I.M."/>
            <person name="Rodriguez B."/>
            <person name="Murad R."/>
            <person name="Mortazavi A."/>
        </authorList>
    </citation>
    <scope>NUCLEOTIDE SEQUENCE [LARGE SCALE GENOMIC DNA]</scope>
    <source>
        <strain evidence="1 2">ALL</strain>
    </source>
</reference>
<proteinExistence type="predicted"/>
<organism evidence="1 2">
    <name type="scientific">Steinernema carpocapsae</name>
    <name type="common">Entomopathogenic nematode</name>
    <dbReference type="NCBI Taxonomy" id="34508"/>
    <lineage>
        <taxon>Eukaryota</taxon>
        <taxon>Metazoa</taxon>
        <taxon>Ecdysozoa</taxon>
        <taxon>Nematoda</taxon>
        <taxon>Chromadorea</taxon>
        <taxon>Rhabditida</taxon>
        <taxon>Tylenchina</taxon>
        <taxon>Panagrolaimomorpha</taxon>
        <taxon>Strongyloidoidea</taxon>
        <taxon>Steinernematidae</taxon>
        <taxon>Steinernema</taxon>
    </lineage>
</organism>
<gene>
    <name evidence="1" type="ORF">L596_022659</name>
</gene>
<dbReference type="AlphaFoldDB" id="A0A4U5MNG8"/>
<reference evidence="1 2" key="1">
    <citation type="journal article" date="2015" name="Genome Biol.">
        <title>Comparative genomics of Steinernema reveals deeply conserved gene regulatory networks.</title>
        <authorList>
            <person name="Dillman A.R."/>
            <person name="Macchietto M."/>
            <person name="Porter C.F."/>
            <person name="Rogers A."/>
            <person name="Williams B."/>
            <person name="Antoshechkin I."/>
            <person name="Lee M.M."/>
            <person name="Goodwin Z."/>
            <person name="Lu X."/>
            <person name="Lewis E.E."/>
            <person name="Goodrich-Blair H."/>
            <person name="Stock S.P."/>
            <person name="Adams B.J."/>
            <person name="Sternberg P.W."/>
            <person name="Mortazavi A."/>
        </authorList>
    </citation>
    <scope>NUCLEOTIDE SEQUENCE [LARGE SCALE GENOMIC DNA]</scope>
    <source>
        <strain evidence="1 2">ALL</strain>
    </source>
</reference>
<sequence length="111" mass="12555">MLHFRNKSFSRFSGVMDLLKSVRVKAAVEKRKSRSLSTDVAGALRYFLANCDKTGCARYPPSTARDQPMVAQAPIDILSIAKYRKNCKYFVSQKCRDIAICDTQYAIRAQP</sequence>
<comment type="caution">
    <text evidence="1">The sequence shown here is derived from an EMBL/GenBank/DDBJ whole genome shotgun (WGS) entry which is preliminary data.</text>
</comment>
<protein>
    <submittedName>
        <fullName evidence="1">Uncharacterized protein</fullName>
    </submittedName>
</protein>
<evidence type="ECO:0000313" key="1">
    <source>
        <dbReference type="EMBL" id="TKR70663.1"/>
    </source>
</evidence>
<keyword evidence="2" id="KW-1185">Reference proteome</keyword>
<dbReference type="EMBL" id="AZBU02000007">
    <property type="protein sequence ID" value="TKR70663.1"/>
    <property type="molecule type" value="Genomic_DNA"/>
</dbReference>